<organism evidence="1">
    <name type="scientific">Niallia circulans</name>
    <name type="common">Bacillus circulans</name>
    <dbReference type="NCBI Taxonomy" id="1397"/>
    <lineage>
        <taxon>Bacteria</taxon>
        <taxon>Bacillati</taxon>
        <taxon>Bacillota</taxon>
        <taxon>Bacilli</taxon>
        <taxon>Bacillales</taxon>
        <taxon>Bacillaceae</taxon>
        <taxon>Niallia</taxon>
    </lineage>
</organism>
<proteinExistence type="predicted"/>
<evidence type="ECO:0000313" key="1">
    <source>
        <dbReference type="EMBL" id="MBR8671250.1"/>
    </source>
</evidence>
<comment type="caution">
    <text evidence="1">The sequence shown here is derived from an EMBL/GenBank/DDBJ whole genome shotgun (WGS) entry which is preliminary data.</text>
</comment>
<dbReference type="RefSeq" id="WP_144546430.1">
    <property type="nucleotide sequence ID" value="NZ_JAGTPX020000021.1"/>
</dbReference>
<gene>
    <name evidence="1" type="ORF">KD144_17070</name>
</gene>
<name>A0A941JJZ1_NIACI</name>
<dbReference type="AlphaFoldDB" id="A0A941JJZ1"/>
<sequence>MQTITKQELIDLGFGPSQSADIIRKAKYVMLNKGFTYYSSRRLGRVPVSAVEEILGFSINIEGLKDNA</sequence>
<dbReference type="EMBL" id="JAGTPX010000020">
    <property type="protein sequence ID" value="MBR8671250.1"/>
    <property type="molecule type" value="Genomic_DNA"/>
</dbReference>
<dbReference type="Pfam" id="PF11372">
    <property type="entry name" value="DUF3173"/>
    <property type="match status" value="1"/>
</dbReference>
<reference evidence="1" key="1">
    <citation type="submission" date="2021-04" db="EMBL/GenBank/DDBJ databases">
        <title>Genomic analysis of electroactive and textile dye degrading Bacillus circulans strain: DC10 isolated from constructed wetland-microbial fuel cells treating textile dye wastewaters.</title>
        <authorList>
            <person name="Patel D.U."/>
            <person name="Desai C.R."/>
        </authorList>
    </citation>
    <scope>NUCLEOTIDE SEQUENCE</scope>
    <source>
        <strain evidence="1">DC10</strain>
    </source>
</reference>
<protein>
    <submittedName>
        <fullName evidence="1">DUF3173 domain-containing protein</fullName>
    </submittedName>
</protein>
<dbReference type="InterPro" id="IPR021512">
    <property type="entry name" value="DUF3173"/>
</dbReference>
<accession>A0A941JJZ1</accession>